<proteinExistence type="predicted"/>
<dbReference type="EMBL" id="CCSB01000002">
    <property type="protein sequence ID" value="CDZ77366.1"/>
    <property type="molecule type" value="Genomic_DNA"/>
</dbReference>
<dbReference type="Proteomes" id="UP000044071">
    <property type="component" value="Unassembled WGS sequence"/>
</dbReference>
<evidence type="ECO:0000313" key="1">
    <source>
        <dbReference type="EMBL" id="CDZ77366.1"/>
    </source>
</evidence>
<protein>
    <submittedName>
        <fullName evidence="1">Uncharacterized protein</fullName>
    </submittedName>
</protein>
<gene>
    <name evidence="1" type="ORF">BN59_01649</name>
</gene>
<evidence type="ECO:0000313" key="2">
    <source>
        <dbReference type="Proteomes" id="UP000044071"/>
    </source>
</evidence>
<sequence>MHAVYCYKSYINSDDLGAKALEDVSIIKSKSGYLQFEYLTFPNYSSSTMGRGWGAKITSGTMDIYEIKDESAYRVAQVAIIGNKLDIKPHSNESFYPGTRAPSDKEDLIETVTNLFAPQIKALTELKEPALTAASRGTSKAVFFQPGLTNFRESSDDKHKCQIL</sequence>
<name>A0A078KWK5_9GAMM</name>
<dbReference type="AlphaFoldDB" id="A0A078KWK5"/>
<accession>A0A078KWK5</accession>
<dbReference type="RefSeq" id="WP_043873913.1">
    <property type="nucleotide sequence ID" value="NZ_CCVW01000002.1"/>
</dbReference>
<reference evidence="1 2" key="1">
    <citation type="submission" date="2014-06" db="EMBL/GenBank/DDBJ databases">
        <authorList>
            <person name="Urmite Genomes Urmite Genomes"/>
        </authorList>
    </citation>
    <scope>NUCLEOTIDE SEQUENCE [LARGE SCALE GENOMIC DNA]</scope>
</reference>
<organism evidence="1 2">
    <name type="scientific">Legionella massiliensis</name>
    <dbReference type="NCBI Taxonomy" id="1034943"/>
    <lineage>
        <taxon>Bacteria</taxon>
        <taxon>Pseudomonadati</taxon>
        <taxon>Pseudomonadota</taxon>
        <taxon>Gammaproteobacteria</taxon>
        <taxon>Legionellales</taxon>
        <taxon>Legionellaceae</taxon>
        <taxon>Legionella</taxon>
    </lineage>
</organism>
<dbReference type="STRING" id="1034943.BN59_01649"/>
<keyword evidence="2" id="KW-1185">Reference proteome</keyword>